<protein>
    <submittedName>
        <fullName evidence="1">Uncharacterized protein</fullName>
    </submittedName>
</protein>
<proteinExistence type="predicted"/>
<evidence type="ECO:0000313" key="1">
    <source>
        <dbReference type="EMBL" id="PZO39439.1"/>
    </source>
</evidence>
<gene>
    <name evidence="1" type="ORF">DCF19_14370</name>
</gene>
<reference evidence="1 2" key="2">
    <citation type="submission" date="2018-06" db="EMBL/GenBank/DDBJ databases">
        <title>Metagenomic assembly of (sub)arctic Cyanobacteria and their associated microbiome from non-axenic cultures.</title>
        <authorList>
            <person name="Baurain D."/>
        </authorList>
    </citation>
    <scope>NUCLEOTIDE SEQUENCE [LARGE SCALE GENOMIC DNA]</scope>
    <source>
        <strain evidence="1">ULC066bin1</strain>
    </source>
</reference>
<sequence>MARYTQHFLVEIAPEDLHSTIIKTLEACSLVITYETDDYVIAQEIETNASFAKMVTVEVLIHRSEIEGNQAKLTSVTKNSELPLRINNHCQGISNRVSKAFSDSSAWKLLEVTAGY</sequence>
<accession>A0A2W4WC03</accession>
<dbReference type="AlphaFoldDB" id="A0A2W4WC03"/>
<name>A0A2W4WC03_9CYAN</name>
<evidence type="ECO:0000313" key="2">
    <source>
        <dbReference type="Proteomes" id="UP000249467"/>
    </source>
</evidence>
<dbReference type="Proteomes" id="UP000249467">
    <property type="component" value="Unassembled WGS sequence"/>
</dbReference>
<reference evidence="1 2" key="1">
    <citation type="submission" date="2018-04" db="EMBL/GenBank/DDBJ databases">
        <authorList>
            <person name="Go L.Y."/>
            <person name="Mitchell J.A."/>
        </authorList>
    </citation>
    <scope>NUCLEOTIDE SEQUENCE [LARGE SCALE GENOMIC DNA]</scope>
    <source>
        <strain evidence="1">ULC066bin1</strain>
    </source>
</reference>
<dbReference type="EMBL" id="QBML01000018">
    <property type="protein sequence ID" value="PZO39439.1"/>
    <property type="molecule type" value="Genomic_DNA"/>
</dbReference>
<organism evidence="1 2">
    <name type="scientific">Pseudanabaena frigida</name>
    <dbReference type="NCBI Taxonomy" id="945775"/>
    <lineage>
        <taxon>Bacteria</taxon>
        <taxon>Bacillati</taxon>
        <taxon>Cyanobacteriota</taxon>
        <taxon>Cyanophyceae</taxon>
        <taxon>Pseudanabaenales</taxon>
        <taxon>Pseudanabaenaceae</taxon>
        <taxon>Pseudanabaena</taxon>
    </lineage>
</organism>
<comment type="caution">
    <text evidence="1">The sequence shown here is derived from an EMBL/GenBank/DDBJ whole genome shotgun (WGS) entry which is preliminary data.</text>
</comment>